<dbReference type="SUPFAM" id="SSF46561">
    <property type="entry name" value="Ribosomal protein L29 (L29p)"/>
    <property type="match status" value="1"/>
</dbReference>
<evidence type="ECO:0000313" key="7">
    <source>
        <dbReference type="Proteomes" id="UP000317369"/>
    </source>
</evidence>
<dbReference type="GO" id="GO:0006412">
    <property type="term" value="P:translation"/>
    <property type="evidence" value="ECO:0007669"/>
    <property type="project" value="UniProtKB-UniRule"/>
</dbReference>
<keyword evidence="2 5" id="KW-0689">Ribosomal protein</keyword>
<dbReference type="InterPro" id="IPR018254">
    <property type="entry name" value="Ribosomal_uL29_CS"/>
</dbReference>
<dbReference type="Pfam" id="PF00831">
    <property type="entry name" value="Ribosomal_L29"/>
    <property type="match status" value="1"/>
</dbReference>
<dbReference type="CDD" id="cd00427">
    <property type="entry name" value="Ribosomal_L29_HIP"/>
    <property type="match status" value="1"/>
</dbReference>
<evidence type="ECO:0000256" key="1">
    <source>
        <dbReference type="ARBA" id="ARBA00009254"/>
    </source>
</evidence>
<dbReference type="Gene3D" id="1.10.287.310">
    <property type="match status" value="1"/>
</dbReference>
<dbReference type="GO" id="GO:0003735">
    <property type="term" value="F:structural constituent of ribosome"/>
    <property type="evidence" value="ECO:0007669"/>
    <property type="project" value="InterPro"/>
</dbReference>
<reference evidence="6 7" key="1">
    <citation type="submission" date="2019-02" db="EMBL/GenBank/DDBJ databases">
        <title>Deep-cultivation of Planctomycetes and their phenomic and genomic characterization uncovers novel biology.</title>
        <authorList>
            <person name="Wiegand S."/>
            <person name="Jogler M."/>
            <person name="Boedeker C."/>
            <person name="Pinto D."/>
            <person name="Vollmers J."/>
            <person name="Rivas-Marin E."/>
            <person name="Kohn T."/>
            <person name="Peeters S.H."/>
            <person name="Heuer A."/>
            <person name="Rast P."/>
            <person name="Oberbeckmann S."/>
            <person name="Bunk B."/>
            <person name="Jeske O."/>
            <person name="Meyerdierks A."/>
            <person name="Storesund J.E."/>
            <person name="Kallscheuer N."/>
            <person name="Luecker S."/>
            <person name="Lage O.M."/>
            <person name="Pohl T."/>
            <person name="Merkel B.J."/>
            <person name="Hornburger P."/>
            <person name="Mueller R.-W."/>
            <person name="Bruemmer F."/>
            <person name="Labrenz M."/>
            <person name="Spormann A.M."/>
            <person name="Op den Camp H."/>
            <person name="Overmann J."/>
            <person name="Amann R."/>
            <person name="Jetten M.S.M."/>
            <person name="Mascher T."/>
            <person name="Medema M.H."/>
            <person name="Devos D.P."/>
            <person name="Kaster A.-K."/>
            <person name="Ovreas L."/>
            <person name="Rohde M."/>
            <person name="Galperin M.Y."/>
            <person name="Jogler C."/>
        </authorList>
    </citation>
    <scope>NUCLEOTIDE SEQUENCE [LARGE SCALE GENOMIC DNA]</scope>
    <source>
        <strain evidence="6 7">KS4</strain>
    </source>
</reference>
<dbReference type="GO" id="GO:1990904">
    <property type="term" value="C:ribonucleoprotein complex"/>
    <property type="evidence" value="ECO:0007669"/>
    <property type="project" value="UniProtKB-KW"/>
</dbReference>
<accession>A0A517YT30</accession>
<keyword evidence="7" id="KW-1185">Reference proteome</keyword>
<dbReference type="AlphaFoldDB" id="A0A517YT30"/>
<dbReference type="GO" id="GO:0005840">
    <property type="term" value="C:ribosome"/>
    <property type="evidence" value="ECO:0007669"/>
    <property type="project" value="UniProtKB-KW"/>
</dbReference>
<proteinExistence type="inferred from homology"/>
<dbReference type="Proteomes" id="UP000317369">
    <property type="component" value="Chromosome"/>
</dbReference>
<dbReference type="NCBIfam" id="TIGR00012">
    <property type="entry name" value="L29"/>
    <property type="match status" value="1"/>
</dbReference>
<evidence type="ECO:0000256" key="2">
    <source>
        <dbReference type="ARBA" id="ARBA00022980"/>
    </source>
</evidence>
<comment type="similarity">
    <text evidence="1 5">Belongs to the universal ribosomal protein uL29 family.</text>
</comment>
<evidence type="ECO:0000313" key="6">
    <source>
        <dbReference type="EMBL" id="QDU33368.1"/>
    </source>
</evidence>
<dbReference type="KEGG" id="pcor:KS4_14140"/>
<evidence type="ECO:0000256" key="4">
    <source>
        <dbReference type="ARBA" id="ARBA00035204"/>
    </source>
</evidence>
<organism evidence="6 7">
    <name type="scientific">Poriferisphaera corsica</name>
    <dbReference type="NCBI Taxonomy" id="2528020"/>
    <lineage>
        <taxon>Bacteria</taxon>
        <taxon>Pseudomonadati</taxon>
        <taxon>Planctomycetota</taxon>
        <taxon>Phycisphaerae</taxon>
        <taxon>Phycisphaerales</taxon>
        <taxon>Phycisphaeraceae</taxon>
        <taxon>Poriferisphaera</taxon>
    </lineage>
</organism>
<gene>
    <name evidence="5 6" type="primary">rpmC</name>
    <name evidence="6" type="ORF">KS4_14140</name>
</gene>
<evidence type="ECO:0000256" key="3">
    <source>
        <dbReference type="ARBA" id="ARBA00023274"/>
    </source>
</evidence>
<dbReference type="PROSITE" id="PS00579">
    <property type="entry name" value="RIBOSOMAL_L29"/>
    <property type="match status" value="1"/>
</dbReference>
<dbReference type="InterPro" id="IPR036049">
    <property type="entry name" value="Ribosomal_uL29_sf"/>
</dbReference>
<protein>
    <recommendedName>
        <fullName evidence="4 5">Large ribosomal subunit protein uL29</fullName>
    </recommendedName>
</protein>
<dbReference type="RefSeq" id="WP_145076350.1">
    <property type="nucleotide sequence ID" value="NZ_CP036425.1"/>
</dbReference>
<sequence length="66" mass="7867">MKKSEVHKMSDAEMTEEVARLRKQLFELKCQAVTEKIENPRQLGNIKRDIARILTEQRQRQLQESK</sequence>
<dbReference type="InterPro" id="IPR001854">
    <property type="entry name" value="Ribosomal_uL29"/>
</dbReference>
<keyword evidence="3 5" id="KW-0687">Ribonucleoprotein</keyword>
<name>A0A517YT30_9BACT</name>
<dbReference type="HAMAP" id="MF_00374">
    <property type="entry name" value="Ribosomal_uL29"/>
    <property type="match status" value="1"/>
</dbReference>
<dbReference type="EMBL" id="CP036425">
    <property type="protein sequence ID" value="QDU33368.1"/>
    <property type="molecule type" value="Genomic_DNA"/>
</dbReference>
<dbReference type="OrthoDB" id="290893at2"/>
<evidence type="ECO:0000256" key="5">
    <source>
        <dbReference type="HAMAP-Rule" id="MF_00374"/>
    </source>
</evidence>